<gene>
    <name evidence="1" type="ORF">HMPREF6485_2889</name>
</gene>
<keyword evidence="2" id="KW-1185">Reference proteome</keyword>
<dbReference type="RefSeq" id="WP_004347177.1">
    <property type="nucleotide sequence ID" value="NZ_GL586312.1"/>
</dbReference>
<evidence type="ECO:0000313" key="1">
    <source>
        <dbReference type="EMBL" id="EFU29164.1"/>
    </source>
</evidence>
<comment type="caution">
    <text evidence="1">The sequence shown here is derived from an EMBL/GenBank/DDBJ whole genome shotgun (WGS) entry which is preliminary data.</text>
</comment>
<name>E6KBA2_9BACT</name>
<dbReference type="GeneID" id="93537459"/>
<dbReference type="AlphaFoldDB" id="E6KBA2"/>
<dbReference type="PROSITE" id="PS51257">
    <property type="entry name" value="PROKAR_LIPOPROTEIN"/>
    <property type="match status" value="1"/>
</dbReference>
<organism evidence="1 2">
    <name type="scientific">Segatella buccae ATCC 33574</name>
    <dbReference type="NCBI Taxonomy" id="873513"/>
    <lineage>
        <taxon>Bacteria</taxon>
        <taxon>Pseudomonadati</taxon>
        <taxon>Bacteroidota</taxon>
        <taxon>Bacteroidia</taxon>
        <taxon>Bacteroidales</taxon>
        <taxon>Prevotellaceae</taxon>
        <taxon>Segatella</taxon>
    </lineage>
</organism>
<dbReference type="Proteomes" id="UP000003112">
    <property type="component" value="Unassembled WGS sequence"/>
</dbReference>
<dbReference type="EMBL" id="AEPD01000062">
    <property type="protein sequence ID" value="EFU29164.1"/>
    <property type="molecule type" value="Genomic_DNA"/>
</dbReference>
<reference evidence="1 2" key="1">
    <citation type="submission" date="2010-10" db="EMBL/GenBank/DDBJ databases">
        <authorList>
            <person name="Muzny D."/>
            <person name="Qin X."/>
            <person name="Deng J."/>
            <person name="Jiang H."/>
            <person name="Liu Y."/>
            <person name="Qu J."/>
            <person name="Song X.-Z."/>
            <person name="Zhang L."/>
            <person name="Thornton R."/>
            <person name="Coyle M."/>
            <person name="Francisco L."/>
            <person name="Jackson L."/>
            <person name="Javaid M."/>
            <person name="Korchina V."/>
            <person name="Kovar C."/>
            <person name="Mata R."/>
            <person name="Mathew T."/>
            <person name="Ngo R."/>
            <person name="Nguyen L."/>
            <person name="Nguyen N."/>
            <person name="Okwuonu G."/>
            <person name="Ongeri F."/>
            <person name="Pham C."/>
            <person name="Simmons D."/>
            <person name="Wilczek-Boney K."/>
            <person name="Hale W."/>
            <person name="Jakkamsetti A."/>
            <person name="Pham P."/>
            <person name="Ruth R."/>
            <person name="San Lucas F."/>
            <person name="Warren J."/>
            <person name="Zhang J."/>
            <person name="Zhao Z."/>
            <person name="Zhou C."/>
            <person name="Zhu D."/>
            <person name="Lee S."/>
            <person name="Bess C."/>
            <person name="Blankenburg K."/>
            <person name="Forbes L."/>
            <person name="Fu Q."/>
            <person name="Gubbala S."/>
            <person name="Hirani K."/>
            <person name="Jayaseelan J.C."/>
            <person name="Lara F."/>
            <person name="Munidasa M."/>
            <person name="Palculict T."/>
            <person name="Patil S."/>
            <person name="Pu L.-L."/>
            <person name="Saada N."/>
            <person name="Tang L."/>
            <person name="Weissenberger G."/>
            <person name="Zhu Y."/>
            <person name="Hemphill L."/>
            <person name="Shang Y."/>
            <person name="Youmans B."/>
            <person name="Ayvaz T."/>
            <person name="Ross M."/>
            <person name="Santibanez J."/>
            <person name="Aqrawi P."/>
            <person name="Gross S."/>
            <person name="Joshi V."/>
            <person name="Fowler G."/>
            <person name="Nazareth L."/>
            <person name="Reid J."/>
            <person name="Worley K."/>
            <person name="Petrosino J."/>
            <person name="Highlander S."/>
            <person name="Gibbs R."/>
        </authorList>
    </citation>
    <scope>NUCLEOTIDE SEQUENCE [LARGE SCALE GENOMIC DNA]</scope>
    <source>
        <strain evidence="1 2">ATCC 33574</strain>
    </source>
</reference>
<proteinExistence type="predicted"/>
<evidence type="ECO:0000313" key="2">
    <source>
        <dbReference type="Proteomes" id="UP000003112"/>
    </source>
</evidence>
<protein>
    <submittedName>
        <fullName evidence="1">Uncharacterized protein</fullName>
    </submittedName>
</protein>
<accession>E6KBA2</accession>
<dbReference type="HOGENOM" id="CLU_1359363_0_0_10"/>
<sequence>MKRYIWHFFFALLILTSCEQKTEKRVSFTELYHFYDSYTGKYEDLHHVYSDVSLVANKLQRFLDSTGLPRIYVDTSRTVGYTQFTKVLLLYGYNLKLSADKKTYQPIGDNYYGICFSHGFAVDTLNMIVDNERLFTLYKKQAAACGFEKLDYDSNFYSRIVSHTDTNDYGGGYSVGFLRSDKESLFRDGDKIITVNGKYRITLVYDP</sequence>